<protein>
    <submittedName>
        <fullName evidence="4">Polysaccharide deacetylase family protein</fullName>
    </submittedName>
</protein>
<comment type="subcellular location">
    <subcellularLocation>
        <location evidence="1">Secreted</location>
    </subcellularLocation>
</comment>
<sequence length="315" mass="36051">MKRLMNIGLIMTLIFSVLLIFGHSIEWNNPIKPMTLSAKTAPDEEKIPVLMYHSISENPADWNSIVISPEKFYEDMLYVKTMGFNTITSQELIAYKNGESDLPDNPIMVTFDDGYRDNYLYAFPTLEKLEMKAIISVIGWSVGRSKTLDEKQDILPHFSWEEAKEMVDSGFVDIQNHTFDLHTPADADGYGKGVLPLKEENTGQHAERFRSDASMMHEEIKKQLGYEPRLFTYPYGAYNETTEKVLKELDYEITLSTEHGIADTKNLFLMKRINTPDGQSGPALMKHITDGEEIPFSNIPNRKKRIEKLEELLGL</sequence>
<dbReference type="EMBL" id="JADZSC010000002">
    <property type="protein sequence ID" value="MBH0230860.1"/>
    <property type="molecule type" value="Genomic_DNA"/>
</dbReference>
<organism evidence="4 5">
    <name type="scientific">Halobacillus yeomjeoni</name>
    <dbReference type="NCBI Taxonomy" id="311194"/>
    <lineage>
        <taxon>Bacteria</taxon>
        <taxon>Bacillati</taxon>
        <taxon>Bacillota</taxon>
        <taxon>Bacilli</taxon>
        <taxon>Bacillales</taxon>
        <taxon>Bacillaceae</taxon>
        <taxon>Halobacillus</taxon>
    </lineage>
</organism>
<accession>A0A931HWW6</accession>
<evidence type="ECO:0000259" key="3">
    <source>
        <dbReference type="PROSITE" id="PS51677"/>
    </source>
</evidence>
<dbReference type="GO" id="GO:0016810">
    <property type="term" value="F:hydrolase activity, acting on carbon-nitrogen (but not peptide) bonds"/>
    <property type="evidence" value="ECO:0007669"/>
    <property type="project" value="InterPro"/>
</dbReference>
<dbReference type="PANTHER" id="PTHR34216:SF3">
    <property type="entry name" value="POLY-BETA-1,6-N-ACETYL-D-GLUCOSAMINE N-DEACETYLASE"/>
    <property type="match status" value="1"/>
</dbReference>
<dbReference type="InterPro" id="IPR011330">
    <property type="entry name" value="Glyco_hydro/deAcase_b/a-brl"/>
</dbReference>
<evidence type="ECO:0000313" key="5">
    <source>
        <dbReference type="Proteomes" id="UP000614490"/>
    </source>
</evidence>
<dbReference type="Gene3D" id="3.20.20.370">
    <property type="entry name" value="Glycoside hydrolase/deacetylase"/>
    <property type="match status" value="1"/>
</dbReference>
<dbReference type="InterPro" id="IPR002509">
    <property type="entry name" value="NODB_dom"/>
</dbReference>
<dbReference type="GO" id="GO:0005576">
    <property type="term" value="C:extracellular region"/>
    <property type="evidence" value="ECO:0007669"/>
    <property type="project" value="UniProtKB-SubCell"/>
</dbReference>
<dbReference type="AlphaFoldDB" id="A0A931HWW6"/>
<feature type="domain" description="NodB homology" evidence="3">
    <location>
        <begin position="105"/>
        <end position="315"/>
    </location>
</feature>
<evidence type="ECO:0000256" key="1">
    <source>
        <dbReference type="ARBA" id="ARBA00004613"/>
    </source>
</evidence>
<dbReference type="Pfam" id="PF01522">
    <property type="entry name" value="Polysacc_deac_1"/>
    <property type="match status" value="1"/>
</dbReference>
<dbReference type="RefSeq" id="WP_197317466.1">
    <property type="nucleotide sequence ID" value="NZ_JADZSC010000002.1"/>
</dbReference>
<dbReference type="PANTHER" id="PTHR34216">
    <property type="match status" value="1"/>
</dbReference>
<gene>
    <name evidence="4" type="ORF">H0267_11590</name>
</gene>
<name>A0A931HWW6_9BACI</name>
<dbReference type="PROSITE" id="PS51677">
    <property type="entry name" value="NODB"/>
    <property type="match status" value="1"/>
</dbReference>
<evidence type="ECO:0000256" key="2">
    <source>
        <dbReference type="ARBA" id="ARBA00022729"/>
    </source>
</evidence>
<reference evidence="4 5" key="1">
    <citation type="journal article" date="2005" name="Int. J. Syst. Evol. Microbiol.">
        <title>Halobacillus yeomjeoni sp. nov., isolated from a marine solar saltern in Korea.</title>
        <authorList>
            <person name="Yoon J.H."/>
            <person name="Kang S.J."/>
            <person name="Lee C.H."/>
            <person name="Oh H.W."/>
            <person name="Oh T.K."/>
        </authorList>
    </citation>
    <scope>NUCLEOTIDE SEQUENCE [LARGE SCALE GENOMIC DNA]</scope>
    <source>
        <strain evidence="4 5">KCTC 3957</strain>
    </source>
</reference>
<comment type="caution">
    <text evidence="4">The sequence shown here is derived from an EMBL/GenBank/DDBJ whole genome shotgun (WGS) entry which is preliminary data.</text>
</comment>
<keyword evidence="5" id="KW-1185">Reference proteome</keyword>
<dbReference type="SUPFAM" id="SSF88713">
    <property type="entry name" value="Glycoside hydrolase/deacetylase"/>
    <property type="match status" value="1"/>
</dbReference>
<proteinExistence type="predicted"/>
<dbReference type="Proteomes" id="UP000614490">
    <property type="component" value="Unassembled WGS sequence"/>
</dbReference>
<evidence type="ECO:0000313" key="4">
    <source>
        <dbReference type="EMBL" id="MBH0230860.1"/>
    </source>
</evidence>
<dbReference type="InterPro" id="IPR051398">
    <property type="entry name" value="Polysacch_Deacetylase"/>
</dbReference>
<dbReference type="GO" id="GO:0005975">
    <property type="term" value="P:carbohydrate metabolic process"/>
    <property type="evidence" value="ECO:0007669"/>
    <property type="project" value="InterPro"/>
</dbReference>
<keyword evidence="2" id="KW-0732">Signal</keyword>
<dbReference type="CDD" id="cd10918">
    <property type="entry name" value="CE4_NodB_like_5s_6s"/>
    <property type="match status" value="1"/>
</dbReference>